<gene>
    <name evidence="2" type="ORF">ACFQ4C_05900</name>
</gene>
<sequence>MSKLSKALHEAQQNQYDNQTEAMSACNRKIRKTGKDHSVVKHQQESLFWVVSTSMARLLSEEGHVLLEPYRK</sequence>
<evidence type="ECO:0000313" key="3">
    <source>
        <dbReference type="Proteomes" id="UP001597116"/>
    </source>
</evidence>
<comment type="caution">
    <text evidence="2">The sequence shown here is derived from an EMBL/GenBank/DDBJ whole genome shotgun (WGS) entry which is preliminary data.</text>
</comment>
<keyword evidence="3" id="KW-1185">Reference proteome</keyword>
<organism evidence="2 3">
    <name type="scientific">Larkinella insperata</name>
    <dbReference type="NCBI Taxonomy" id="332158"/>
    <lineage>
        <taxon>Bacteria</taxon>
        <taxon>Pseudomonadati</taxon>
        <taxon>Bacteroidota</taxon>
        <taxon>Cytophagia</taxon>
        <taxon>Cytophagales</taxon>
        <taxon>Spirosomataceae</taxon>
        <taxon>Larkinella</taxon>
    </lineage>
</organism>
<dbReference type="EMBL" id="JBHTLP010000002">
    <property type="protein sequence ID" value="MFD1140628.1"/>
    <property type="molecule type" value="Genomic_DNA"/>
</dbReference>
<protein>
    <submittedName>
        <fullName evidence="2">Uncharacterized protein</fullName>
    </submittedName>
</protein>
<name>A0ABW3Q584_9BACT</name>
<evidence type="ECO:0000256" key="1">
    <source>
        <dbReference type="SAM" id="MobiDB-lite"/>
    </source>
</evidence>
<feature type="compositionally biased region" description="Polar residues" evidence="1">
    <location>
        <begin position="11"/>
        <end position="22"/>
    </location>
</feature>
<dbReference type="RefSeq" id="WP_265989281.1">
    <property type="nucleotide sequence ID" value="NZ_CP110973.1"/>
</dbReference>
<evidence type="ECO:0000313" key="2">
    <source>
        <dbReference type="EMBL" id="MFD1140628.1"/>
    </source>
</evidence>
<proteinExistence type="predicted"/>
<feature type="region of interest" description="Disordered" evidence="1">
    <location>
        <begin position="1"/>
        <end position="23"/>
    </location>
</feature>
<dbReference type="Proteomes" id="UP001597116">
    <property type="component" value="Unassembled WGS sequence"/>
</dbReference>
<reference evidence="3" key="1">
    <citation type="journal article" date="2019" name="Int. J. Syst. Evol. Microbiol.">
        <title>The Global Catalogue of Microorganisms (GCM) 10K type strain sequencing project: providing services to taxonomists for standard genome sequencing and annotation.</title>
        <authorList>
            <consortium name="The Broad Institute Genomics Platform"/>
            <consortium name="The Broad Institute Genome Sequencing Center for Infectious Disease"/>
            <person name="Wu L."/>
            <person name="Ma J."/>
        </authorList>
    </citation>
    <scope>NUCLEOTIDE SEQUENCE [LARGE SCALE GENOMIC DNA]</scope>
    <source>
        <strain evidence="3">CCUG 55608</strain>
    </source>
</reference>
<accession>A0ABW3Q584</accession>